<dbReference type="KEGG" id="apuu:APUU_30121A"/>
<protein>
    <recommendedName>
        <fullName evidence="8">Rhodopsin domain-containing protein</fullName>
    </recommendedName>
</protein>
<evidence type="ECO:0000259" key="8">
    <source>
        <dbReference type="Pfam" id="PF20684"/>
    </source>
</evidence>
<evidence type="ECO:0000256" key="6">
    <source>
        <dbReference type="SAM" id="MobiDB-lite"/>
    </source>
</evidence>
<comment type="subcellular location">
    <subcellularLocation>
        <location evidence="1">Membrane</location>
        <topology evidence="1">Multi-pass membrane protein</topology>
    </subcellularLocation>
</comment>
<dbReference type="PANTHER" id="PTHR33048:SF124">
    <property type="entry name" value="INTEGRAL MEMBRANE PROTEIN"/>
    <property type="match status" value="1"/>
</dbReference>
<feature type="transmembrane region" description="Helical" evidence="7">
    <location>
        <begin position="108"/>
        <end position="131"/>
    </location>
</feature>
<dbReference type="InterPro" id="IPR049326">
    <property type="entry name" value="Rhodopsin_dom_fungi"/>
</dbReference>
<feature type="transmembrane region" description="Helical" evidence="7">
    <location>
        <begin position="262"/>
        <end position="280"/>
    </location>
</feature>
<evidence type="ECO:0000256" key="3">
    <source>
        <dbReference type="ARBA" id="ARBA00022989"/>
    </source>
</evidence>
<evidence type="ECO:0000256" key="4">
    <source>
        <dbReference type="ARBA" id="ARBA00023136"/>
    </source>
</evidence>
<evidence type="ECO:0000256" key="2">
    <source>
        <dbReference type="ARBA" id="ARBA00022692"/>
    </source>
</evidence>
<evidence type="ECO:0000256" key="7">
    <source>
        <dbReference type="SAM" id="Phobius"/>
    </source>
</evidence>
<dbReference type="RefSeq" id="XP_041554090.1">
    <property type="nucleotide sequence ID" value="XM_041701179.1"/>
</dbReference>
<name>A0A7R8AK63_9EURO</name>
<feature type="region of interest" description="Disordered" evidence="6">
    <location>
        <begin position="368"/>
        <end position="391"/>
    </location>
</feature>
<keyword evidence="2 7" id="KW-0812">Transmembrane</keyword>
<evidence type="ECO:0000313" key="10">
    <source>
        <dbReference type="Proteomes" id="UP000654913"/>
    </source>
</evidence>
<dbReference type="AlphaFoldDB" id="A0A7R8AK63"/>
<evidence type="ECO:0000256" key="1">
    <source>
        <dbReference type="ARBA" id="ARBA00004141"/>
    </source>
</evidence>
<feature type="compositionally biased region" description="Basic and acidic residues" evidence="6">
    <location>
        <begin position="368"/>
        <end position="385"/>
    </location>
</feature>
<keyword evidence="3 7" id="KW-1133">Transmembrane helix</keyword>
<feature type="transmembrane region" description="Helical" evidence="7">
    <location>
        <begin position="143"/>
        <end position="166"/>
    </location>
</feature>
<feature type="domain" description="Rhodopsin" evidence="8">
    <location>
        <begin position="47"/>
        <end position="286"/>
    </location>
</feature>
<accession>A0A7R8AK63</accession>
<feature type="transmembrane region" description="Helical" evidence="7">
    <location>
        <begin position="32"/>
        <end position="51"/>
    </location>
</feature>
<dbReference type="PANTHER" id="PTHR33048">
    <property type="entry name" value="PTH11-LIKE INTEGRAL MEMBRANE PROTEIN (AFU_ORTHOLOGUE AFUA_5G11245)"/>
    <property type="match status" value="1"/>
</dbReference>
<proteinExistence type="inferred from homology"/>
<comment type="similarity">
    <text evidence="5">Belongs to the SAT4 family.</text>
</comment>
<sequence>MSEGQKGVAPVPEGETFNPDYSNPWLYLENRAVIIAGLVFCTTCLALRVYTKAALLNKLGWDDVSIVGAWVFSIATQAVCLYGYTHGGLGIHLWNVTPQVFLEYQKTVFVAGIVYVPALALAKASLIIIYYRIVAQRRFYRYCLYVIAAVVVGYSVAIAFALIFACKPIARAWNTSIDGTCIDQKGLYTATAVTNTVTDVALLIVPLPVLASLNMPTIQKVGLFFMFVVGCATVITSIIRLVTLFPFLQSSDPTYRIAWTDIWINVESNFIIICPCLPFLRHFLRRYAPKLIGENSSAARYFKNYASYGKTGGNTTLRSWRRPRGEHTVLTDEVELAENGDEMADSHSASGAGGVRIFKEVQWDVTEERSDRVSDPDGVREENVRHVAPGV</sequence>
<feature type="transmembrane region" description="Helical" evidence="7">
    <location>
        <begin position="221"/>
        <end position="242"/>
    </location>
</feature>
<reference evidence="9" key="1">
    <citation type="submission" date="2021-01" db="EMBL/GenBank/DDBJ databases">
        <authorList>
            <consortium name="Aspergillus puulaauensis MK2 genome sequencing consortium"/>
            <person name="Kazuki M."/>
            <person name="Futagami T."/>
        </authorList>
    </citation>
    <scope>NUCLEOTIDE SEQUENCE</scope>
    <source>
        <strain evidence="9">MK2</strain>
    </source>
</reference>
<feature type="transmembrane region" description="Helical" evidence="7">
    <location>
        <begin position="186"/>
        <end position="209"/>
    </location>
</feature>
<evidence type="ECO:0000256" key="5">
    <source>
        <dbReference type="ARBA" id="ARBA00038359"/>
    </source>
</evidence>
<organism evidence="9 10">
    <name type="scientific">Aspergillus puulaauensis</name>
    <dbReference type="NCBI Taxonomy" id="1220207"/>
    <lineage>
        <taxon>Eukaryota</taxon>
        <taxon>Fungi</taxon>
        <taxon>Dikarya</taxon>
        <taxon>Ascomycota</taxon>
        <taxon>Pezizomycotina</taxon>
        <taxon>Eurotiomycetes</taxon>
        <taxon>Eurotiomycetidae</taxon>
        <taxon>Eurotiales</taxon>
        <taxon>Aspergillaceae</taxon>
        <taxon>Aspergillus</taxon>
    </lineage>
</organism>
<dbReference type="GeneID" id="64971901"/>
<evidence type="ECO:0000313" key="9">
    <source>
        <dbReference type="EMBL" id="BCS21896.1"/>
    </source>
</evidence>
<dbReference type="InterPro" id="IPR052337">
    <property type="entry name" value="SAT4-like"/>
</dbReference>
<keyword evidence="10" id="KW-1185">Reference proteome</keyword>
<gene>
    <name evidence="9" type="ORF">APUU_30121A</name>
</gene>
<dbReference type="GO" id="GO:0016020">
    <property type="term" value="C:membrane"/>
    <property type="evidence" value="ECO:0007669"/>
    <property type="project" value="UniProtKB-SubCell"/>
</dbReference>
<keyword evidence="4 7" id="KW-0472">Membrane</keyword>
<dbReference type="Proteomes" id="UP000654913">
    <property type="component" value="Chromosome 3"/>
</dbReference>
<reference evidence="9" key="2">
    <citation type="submission" date="2021-02" db="EMBL/GenBank/DDBJ databases">
        <title>Aspergillus puulaauensis MK2 genome sequence.</title>
        <authorList>
            <person name="Futagami T."/>
            <person name="Mori K."/>
            <person name="Kadooka C."/>
            <person name="Tanaka T."/>
        </authorList>
    </citation>
    <scope>NUCLEOTIDE SEQUENCE</scope>
    <source>
        <strain evidence="9">MK2</strain>
    </source>
</reference>
<feature type="transmembrane region" description="Helical" evidence="7">
    <location>
        <begin position="63"/>
        <end position="84"/>
    </location>
</feature>
<dbReference type="OrthoDB" id="5342292at2759"/>
<dbReference type="Pfam" id="PF20684">
    <property type="entry name" value="Fung_rhodopsin"/>
    <property type="match status" value="1"/>
</dbReference>
<dbReference type="EMBL" id="AP024445">
    <property type="protein sequence ID" value="BCS21896.1"/>
    <property type="molecule type" value="Genomic_DNA"/>
</dbReference>